<sequence length="231" mass="25244">MVETALLHAICAQPEEDTPRLVFADWLQEQGGELNADWAAAIRVQVAWAHGVPDAPEPRLLNSQSGVDSVARRLGLPPGIDTGRWERGFPEAVFGSFDAVRAAWPGLIGRVPFRDLRVVESSDDTVADFVTWRGIDRLTALDLRSWRRGLSAAPFGEPALLTVAGCAALSRLTSLKMGYLHLTNSSAAAVMDSPHLKRLRTLQLRRADDTPNLTWHTQTRLTATFGSNAVV</sequence>
<keyword evidence="2" id="KW-1185">Reference proteome</keyword>
<dbReference type="NCBIfam" id="TIGR02996">
    <property type="entry name" value="rpt_mate_G_obs"/>
    <property type="match status" value="1"/>
</dbReference>
<proteinExistence type="predicted"/>
<evidence type="ECO:0000313" key="1">
    <source>
        <dbReference type="EMBL" id="MDY3563727.1"/>
    </source>
</evidence>
<gene>
    <name evidence="1" type="ORF">R5W23_005343</name>
</gene>
<dbReference type="Proteomes" id="UP001272242">
    <property type="component" value="Unassembled WGS sequence"/>
</dbReference>
<dbReference type="InterPro" id="IPR014338">
    <property type="entry name" value="CHP02996_rpt-companion-dom"/>
</dbReference>
<comment type="caution">
    <text evidence="1">The sequence shown here is derived from an EMBL/GenBank/DDBJ whole genome shotgun (WGS) entry which is preliminary data.</text>
</comment>
<dbReference type="RefSeq" id="WP_320689873.1">
    <property type="nucleotide sequence ID" value="NZ_JAXBLV010000247.1"/>
</dbReference>
<name>A0ABU5FAC1_9BACT</name>
<accession>A0ABU5FAC1</accession>
<reference evidence="2" key="1">
    <citation type="journal article" date="2023" name="Mar. Drugs">
        <title>Gemmata algarum, a Novel Planctomycete Isolated from an Algal Mat, Displays Antimicrobial Activity.</title>
        <authorList>
            <person name="Kumar G."/>
            <person name="Kallscheuer N."/>
            <person name="Kashif M."/>
            <person name="Ahamad S."/>
            <person name="Jagadeeshwari U."/>
            <person name="Pannikurungottu S."/>
            <person name="Haufschild T."/>
            <person name="Kabuu M."/>
            <person name="Sasikala C."/>
            <person name="Jogler C."/>
            <person name="Ramana C."/>
        </authorList>
    </citation>
    <scope>NUCLEOTIDE SEQUENCE [LARGE SCALE GENOMIC DNA]</scope>
    <source>
        <strain evidence="2">JC673</strain>
    </source>
</reference>
<protein>
    <submittedName>
        <fullName evidence="1">TIGR02996 domain-containing protein</fullName>
    </submittedName>
</protein>
<dbReference type="EMBL" id="JAXBLV010000247">
    <property type="protein sequence ID" value="MDY3563727.1"/>
    <property type="molecule type" value="Genomic_DNA"/>
</dbReference>
<organism evidence="1 2">
    <name type="scientific">Gemmata algarum</name>
    <dbReference type="NCBI Taxonomy" id="2975278"/>
    <lineage>
        <taxon>Bacteria</taxon>
        <taxon>Pseudomonadati</taxon>
        <taxon>Planctomycetota</taxon>
        <taxon>Planctomycetia</taxon>
        <taxon>Gemmatales</taxon>
        <taxon>Gemmataceae</taxon>
        <taxon>Gemmata</taxon>
    </lineage>
</organism>
<evidence type="ECO:0000313" key="2">
    <source>
        <dbReference type="Proteomes" id="UP001272242"/>
    </source>
</evidence>